<dbReference type="InParanoid" id="A0A0D0BTV1"/>
<reference evidence="3" key="2">
    <citation type="submission" date="2015-01" db="EMBL/GenBank/DDBJ databases">
        <title>Evolutionary Origins and Diversification of the Mycorrhizal Mutualists.</title>
        <authorList>
            <consortium name="DOE Joint Genome Institute"/>
            <consortium name="Mycorrhizal Genomics Consortium"/>
            <person name="Kohler A."/>
            <person name="Kuo A."/>
            <person name="Nagy L.G."/>
            <person name="Floudas D."/>
            <person name="Copeland A."/>
            <person name="Barry K.W."/>
            <person name="Cichocki N."/>
            <person name="Veneault-Fourrey C."/>
            <person name="LaButti K."/>
            <person name="Lindquist E.A."/>
            <person name="Lipzen A."/>
            <person name="Lundell T."/>
            <person name="Morin E."/>
            <person name="Murat C."/>
            <person name="Riley R."/>
            <person name="Ohm R."/>
            <person name="Sun H."/>
            <person name="Tunlid A."/>
            <person name="Henrissat B."/>
            <person name="Grigoriev I.V."/>
            <person name="Hibbett D.S."/>
            <person name="Martin F."/>
        </authorList>
    </citation>
    <scope>NUCLEOTIDE SEQUENCE [LARGE SCALE GENOMIC DNA]</scope>
    <source>
        <strain evidence="3">UH-Slu-Lm8-n1</strain>
    </source>
</reference>
<feature type="compositionally biased region" description="Pro residues" evidence="1">
    <location>
        <begin position="9"/>
        <end position="21"/>
    </location>
</feature>
<proteinExistence type="predicted"/>
<feature type="region of interest" description="Disordered" evidence="1">
    <location>
        <begin position="1"/>
        <end position="31"/>
    </location>
</feature>
<evidence type="ECO:0000313" key="3">
    <source>
        <dbReference type="Proteomes" id="UP000054485"/>
    </source>
</evidence>
<dbReference type="Proteomes" id="UP000054485">
    <property type="component" value="Unassembled WGS sequence"/>
</dbReference>
<evidence type="ECO:0000256" key="1">
    <source>
        <dbReference type="SAM" id="MobiDB-lite"/>
    </source>
</evidence>
<organism evidence="2 3">
    <name type="scientific">Suillus luteus UH-Slu-Lm8-n1</name>
    <dbReference type="NCBI Taxonomy" id="930992"/>
    <lineage>
        <taxon>Eukaryota</taxon>
        <taxon>Fungi</taxon>
        <taxon>Dikarya</taxon>
        <taxon>Basidiomycota</taxon>
        <taxon>Agaricomycotina</taxon>
        <taxon>Agaricomycetes</taxon>
        <taxon>Agaricomycetidae</taxon>
        <taxon>Boletales</taxon>
        <taxon>Suillineae</taxon>
        <taxon>Suillaceae</taxon>
        <taxon>Suillus</taxon>
    </lineage>
</organism>
<gene>
    <name evidence="2" type="ORF">CY34DRAFT_800326</name>
</gene>
<reference evidence="2 3" key="1">
    <citation type="submission" date="2014-04" db="EMBL/GenBank/DDBJ databases">
        <authorList>
            <consortium name="DOE Joint Genome Institute"/>
            <person name="Kuo A."/>
            <person name="Ruytinx J."/>
            <person name="Rineau F."/>
            <person name="Colpaert J."/>
            <person name="Kohler A."/>
            <person name="Nagy L.G."/>
            <person name="Floudas D."/>
            <person name="Copeland A."/>
            <person name="Barry K.W."/>
            <person name="Cichocki N."/>
            <person name="Veneault-Fourrey C."/>
            <person name="LaButti K."/>
            <person name="Lindquist E.A."/>
            <person name="Lipzen A."/>
            <person name="Lundell T."/>
            <person name="Morin E."/>
            <person name="Murat C."/>
            <person name="Sun H."/>
            <person name="Tunlid A."/>
            <person name="Henrissat B."/>
            <person name="Grigoriev I.V."/>
            <person name="Hibbett D.S."/>
            <person name="Martin F."/>
            <person name="Nordberg H.P."/>
            <person name="Cantor M.N."/>
            <person name="Hua S.X."/>
        </authorList>
    </citation>
    <scope>NUCLEOTIDE SEQUENCE [LARGE SCALE GENOMIC DNA]</scope>
    <source>
        <strain evidence="2 3">UH-Slu-Lm8-n1</strain>
    </source>
</reference>
<feature type="compositionally biased region" description="Basic and acidic residues" evidence="1">
    <location>
        <begin position="228"/>
        <end position="305"/>
    </location>
</feature>
<sequence length="312" mass="34836">MALTIQSFSPPPSSAPTPVIFPPEDTSENYTHASYSKEPIPELVNKDQGNWMFSLNVPIPNEMVYPTLTSLEYTIKYGTVNGQGTSMIQTSILLTKASDSSSDVDSARVLDGIITDSPRISIYRTGVGFPPEMLDGVPTMCLLSVPATKENCYTSQWNHYIDRQQFLPHVRIIEASRLCLQLHIAENPSPLMLRSLVAEVSATWAEDLQGKVLHDKVQAAQMRKAVAENKRADDEQARLKAENKSAEARQARYKAEEEEKSAKKKSEDNQLAKKQADEQADRHRVAKEQADALTETHRVAKKVADEQLVWRG</sequence>
<dbReference type="EMBL" id="KN835158">
    <property type="protein sequence ID" value="KIK46473.1"/>
    <property type="molecule type" value="Genomic_DNA"/>
</dbReference>
<protein>
    <submittedName>
        <fullName evidence="2">Uncharacterized protein</fullName>
    </submittedName>
</protein>
<accession>A0A0D0BTV1</accession>
<dbReference type="AlphaFoldDB" id="A0A0D0BTV1"/>
<name>A0A0D0BTV1_9AGAM</name>
<feature type="region of interest" description="Disordered" evidence="1">
    <location>
        <begin position="228"/>
        <end position="312"/>
    </location>
</feature>
<dbReference type="HOGENOM" id="CLU_059052_0_0_1"/>
<evidence type="ECO:0000313" key="2">
    <source>
        <dbReference type="EMBL" id="KIK46473.1"/>
    </source>
</evidence>
<keyword evidence="3" id="KW-1185">Reference proteome</keyword>
<dbReference type="OrthoDB" id="2423195at2759"/>